<evidence type="ECO:0000313" key="5">
    <source>
        <dbReference type="Proteomes" id="UP000032668"/>
    </source>
</evidence>
<dbReference type="PANTHER" id="PTHR42901">
    <property type="entry name" value="ALCOHOL DEHYDROGENASE"/>
    <property type="match status" value="1"/>
</dbReference>
<dbReference type="GO" id="GO:0016491">
    <property type="term" value="F:oxidoreductase activity"/>
    <property type="evidence" value="ECO:0007669"/>
    <property type="project" value="UniProtKB-KW"/>
</dbReference>
<dbReference type="STRING" id="1120923.SAMN02746095_03406"/>
<accession>A0A0D6PK25</accession>
<dbReference type="EMBL" id="BANC01000101">
    <property type="protein sequence ID" value="GAN81563.1"/>
    <property type="molecule type" value="Genomic_DNA"/>
</dbReference>
<dbReference type="Pfam" id="PF00106">
    <property type="entry name" value="adh_short"/>
    <property type="match status" value="1"/>
</dbReference>
<name>A0A0D6PK25_9PROT</name>
<dbReference type="OrthoDB" id="9810734at2"/>
<dbReference type="SUPFAM" id="SSF51735">
    <property type="entry name" value="NAD(P)-binding Rossmann-fold domains"/>
    <property type="match status" value="1"/>
</dbReference>
<protein>
    <submittedName>
        <fullName evidence="4">Oxidoreductase/short-chain dehydrogenase/reductase SDR</fullName>
    </submittedName>
</protein>
<dbReference type="PANTHER" id="PTHR42901:SF1">
    <property type="entry name" value="ALCOHOL DEHYDROGENASE"/>
    <property type="match status" value="1"/>
</dbReference>
<dbReference type="InterPro" id="IPR002347">
    <property type="entry name" value="SDR_fam"/>
</dbReference>
<dbReference type="PRINTS" id="PR00080">
    <property type="entry name" value="SDRFAMILY"/>
</dbReference>
<proteinExistence type="inferred from homology"/>
<comment type="caution">
    <text evidence="4">The sequence shown here is derived from an EMBL/GenBank/DDBJ whole genome shotgun (WGS) entry which is preliminary data.</text>
</comment>
<dbReference type="Gene3D" id="3.40.50.720">
    <property type="entry name" value="NAD(P)-binding Rossmann-like Domain"/>
    <property type="match status" value="1"/>
</dbReference>
<sequence length="269" mass="28757">MAYKNPLGTALITGASSGIGAVYAERLARRGHDLILVARDEARLNALAEQFRVRHGVDVMVIPADLSRETDLITVEVWLENDPSISVFVNNAGIAGLGALAEMHPRDIGAIIQINVHAAAILAAAAARAFTVRGAGRIVNIASVLALVTDRFNPVYNASKAFLFSLSQSMSTELAPHGIKVQAVLPGMTRTEILARAGGDMSAMPPEMVMEVEELVDAALAGFDRSEDVTIPSLPDEAEFEAFMQAQKKMLPNLSRSHAAERYRTGLVA</sequence>
<dbReference type="InterPro" id="IPR020904">
    <property type="entry name" value="Sc_DH/Rdtase_CS"/>
</dbReference>
<dbReference type="CDD" id="cd05233">
    <property type="entry name" value="SDR_c"/>
    <property type="match status" value="1"/>
</dbReference>
<evidence type="ECO:0000256" key="3">
    <source>
        <dbReference type="RuleBase" id="RU000363"/>
    </source>
</evidence>
<comment type="similarity">
    <text evidence="1 3">Belongs to the short-chain dehydrogenases/reductases (SDR) family.</text>
</comment>
<dbReference type="PRINTS" id="PR00081">
    <property type="entry name" value="GDHRDH"/>
</dbReference>
<gene>
    <name evidence="4" type="ORF">Aam_103_007</name>
</gene>
<evidence type="ECO:0000256" key="1">
    <source>
        <dbReference type="ARBA" id="ARBA00006484"/>
    </source>
</evidence>
<evidence type="ECO:0000313" key="4">
    <source>
        <dbReference type="EMBL" id="GAN81563.1"/>
    </source>
</evidence>
<dbReference type="PROSITE" id="PS00061">
    <property type="entry name" value="ADH_SHORT"/>
    <property type="match status" value="1"/>
</dbReference>
<dbReference type="PIRSF" id="PIRSF000126">
    <property type="entry name" value="11-beta-HSD1"/>
    <property type="match status" value="1"/>
</dbReference>
<organism evidence="4 5">
    <name type="scientific">Acidocella aminolytica 101 = DSM 11237</name>
    <dbReference type="NCBI Taxonomy" id="1120923"/>
    <lineage>
        <taxon>Bacteria</taxon>
        <taxon>Pseudomonadati</taxon>
        <taxon>Pseudomonadota</taxon>
        <taxon>Alphaproteobacteria</taxon>
        <taxon>Acetobacterales</taxon>
        <taxon>Acidocellaceae</taxon>
        <taxon>Acidocella</taxon>
    </lineage>
</organism>
<dbReference type="RefSeq" id="WP_048879955.1">
    <property type="nucleotide sequence ID" value="NZ_BANC01000101.1"/>
</dbReference>
<dbReference type="AlphaFoldDB" id="A0A0D6PK25"/>
<keyword evidence="2" id="KW-0560">Oxidoreductase</keyword>
<dbReference type="Proteomes" id="UP000032668">
    <property type="component" value="Unassembled WGS sequence"/>
</dbReference>
<evidence type="ECO:0000256" key="2">
    <source>
        <dbReference type="ARBA" id="ARBA00023002"/>
    </source>
</evidence>
<reference evidence="4 5" key="1">
    <citation type="submission" date="2012-11" db="EMBL/GenBank/DDBJ databases">
        <title>Whole genome sequence of Acidocella aminolytica 101 = DSM 11237.</title>
        <authorList>
            <person name="Azuma Y."/>
            <person name="Higashiura N."/>
            <person name="Hirakawa H."/>
            <person name="Matsushita K."/>
        </authorList>
    </citation>
    <scope>NUCLEOTIDE SEQUENCE [LARGE SCALE GENOMIC DNA]</scope>
    <source>
        <strain evidence="5">101 / DSM 11237</strain>
    </source>
</reference>
<keyword evidence="5" id="KW-1185">Reference proteome</keyword>
<dbReference type="InterPro" id="IPR036291">
    <property type="entry name" value="NAD(P)-bd_dom_sf"/>
</dbReference>